<keyword evidence="1" id="KW-0472">Membrane</keyword>
<accession>A0A8J8P0B8</accession>
<protein>
    <submittedName>
        <fullName evidence="2">Uncharacterized protein</fullName>
    </submittedName>
</protein>
<reference evidence="2" key="1">
    <citation type="submission" date="2019-06" db="EMBL/GenBank/DDBJ databases">
        <authorList>
            <person name="Zheng W."/>
        </authorList>
    </citation>
    <scope>NUCLEOTIDE SEQUENCE</scope>
    <source>
        <strain evidence="2">QDHG01</strain>
    </source>
</reference>
<gene>
    <name evidence="2" type="ORF">FGO68_gene9320</name>
</gene>
<feature type="transmembrane region" description="Helical" evidence="1">
    <location>
        <begin position="24"/>
        <end position="42"/>
    </location>
</feature>
<evidence type="ECO:0000313" key="3">
    <source>
        <dbReference type="Proteomes" id="UP000785679"/>
    </source>
</evidence>
<feature type="transmembrane region" description="Helical" evidence="1">
    <location>
        <begin position="69"/>
        <end position="88"/>
    </location>
</feature>
<proteinExistence type="predicted"/>
<keyword evidence="3" id="KW-1185">Reference proteome</keyword>
<organism evidence="2 3">
    <name type="scientific">Halteria grandinella</name>
    <dbReference type="NCBI Taxonomy" id="5974"/>
    <lineage>
        <taxon>Eukaryota</taxon>
        <taxon>Sar</taxon>
        <taxon>Alveolata</taxon>
        <taxon>Ciliophora</taxon>
        <taxon>Intramacronucleata</taxon>
        <taxon>Spirotrichea</taxon>
        <taxon>Stichotrichia</taxon>
        <taxon>Sporadotrichida</taxon>
        <taxon>Halteriidae</taxon>
        <taxon>Halteria</taxon>
    </lineage>
</organism>
<dbReference type="AlphaFoldDB" id="A0A8J8P0B8"/>
<evidence type="ECO:0000313" key="2">
    <source>
        <dbReference type="EMBL" id="TNV85066.1"/>
    </source>
</evidence>
<dbReference type="Proteomes" id="UP000785679">
    <property type="component" value="Unassembled WGS sequence"/>
</dbReference>
<evidence type="ECO:0000256" key="1">
    <source>
        <dbReference type="SAM" id="Phobius"/>
    </source>
</evidence>
<name>A0A8J8P0B8_HALGN</name>
<dbReference type="EMBL" id="RRYP01002182">
    <property type="protein sequence ID" value="TNV85066.1"/>
    <property type="molecule type" value="Genomic_DNA"/>
</dbReference>
<keyword evidence="1" id="KW-1133">Transmembrane helix</keyword>
<sequence length="96" mass="10699">MLICMGVYVVLAFMVGSQDRHVDVMGHAGGIVSGVMVMCAWFKQTDGEKFTREVATVGQIRSLEAYRRVGQILCVIFYVGGLTAFYTLRHPQQQHS</sequence>
<keyword evidence="1" id="KW-0812">Transmembrane</keyword>
<comment type="caution">
    <text evidence="2">The sequence shown here is derived from an EMBL/GenBank/DDBJ whole genome shotgun (WGS) entry which is preliminary data.</text>
</comment>